<comment type="caution">
    <text evidence="2">The sequence shown here is derived from an EMBL/GenBank/DDBJ whole genome shotgun (WGS) entry which is preliminary data.</text>
</comment>
<evidence type="ECO:0000256" key="1">
    <source>
        <dbReference type="SAM" id="MobiDB-lite"/>
    </source>
</evidence>
<proteinExistence type="predicted"/>
<protein>
    <submittedName>
        <fullName evidence="2">Uncharacterized protein</fullName>
    </submittedName>
</protein>
<organism evidence="2 3">
    <name type="scientific">Crotalaria pallida</name>
    <name type="common">Smooth rattlebox</name>
    <name type="synonym">Crotalaria striata</name>
    <dbReference type="NCBI Taxonomy" id="3830"/>
    <lineage>
        <taxon>Eukaryota</taxon>
        <taxon>Viridiplantae</taxon>
        <taxon>Streptophyta</taxon>
        <taxon>Embryophyta</taxon>
        <taxon>Tracheophyta</taxon>
        <taxon>Spermatophyta</taxon>
        <taxon>Magnoliopsida</taxon>
        <taxon>eudicotyledons</taxon>
        <taxon>Gunneridae</taxon>
        <taxon>Pentapetalae</taxon>
        <taxon>rosids</taxon>
        <taxon>fabids</taxon>
        <taxon>Fabales</taxon>
        <taxon>Fabaceae</taxon>
        <taxon>Papilionoideae</taxon>
        <taxon>50 kb inversion clade</taxon>
        <taxon>genistoids sensu lato</taxon>
        <taxon>core genistoids</taxon>
        <taxon>Crotalarieae</taxon>
        <taxon>Crotalaria</taxon>
    </lineage>
</organism>
<reference evidence="2 3" key="1">
    <citation type="submission" date="2024-01" db="EMBL/GenBank/DDBJ databases">
        <title>The genomes of 5 underutilized Papilionoideae crops provide insights into root nodulation and disease resistanc.</title>
        <authorList>
            <person name="Yuan L."/>
        </authorList>
    </citation>
    <scope>NUCLEOTIDE SEQUENCE [LARGE SCALE GENOMIC DNA]</scope>
    <source>
        <strain evidence="2">ZHUSHIDOU_FW_LH</strain>
        <tissue evidence="2">Leaf</tissue>
    </source>
</reference>
<dbReference type="Proteomes" id="UP001372338">
    <property type="component" value="Unassembled WGS sequence"/>
</dbReference>
<evidence type="ECO:0000313" key="3">
    <source>
        <dbReference type="Proteomes" id="UP001372338"/>
    </source>
</evidence>
<feature type="compositionally biased region" description="Basic and acidic residues" evidence="1">
    <location>
        <begin position="7"/>
        <end position="21"/>
    </location>
</feature>
<feature type="compositionally biased region" description="Polar residues" evidence="1">
    <location>
        <begin position="22"/>
        <end position="38"/>
    </location>
</feature>
<gene>
    <name evidence="2" type="ORF">RIF29_27163</name>
</gene>
<evidence type="ECO:0000313" key="2">
    <source>
        <dbReference type="EMBL" id="KAK7260864.1"/>
    </source>
</evidence>
<accession>A0AAN9ENK8</accession>
<dbReference type="AlphaFoldDB" id="A0AAN9ENK8"/>
<dbReference type="EMBL" id="JAYWIO010000005">
    <property type="protein sequence ID" value="KAK7260864.1"/>
    <property type="molecule type" value="Genomic_DNA"/>
</dbReference>
<feature type="region of interest" description="Disordered" evidence="1">
    <location>
        <begin position="1"/>
        <end position="60"/>
    </location>
</feature>
<name>A0AAN9ENK8_CROPI</name>
<sequence length="89" mass="9932">MAKKKEQKQETQRTDQSKKVTQETQKTSFKNAIPTQASPKAKDIHGKSSGKNPPLKPHGIKVHKEIVGSLGKIRLTWDFRQATLKIAVA</sequence>
<keyword evidence="3" id="KW-1185">Reference proteome</keyword>